<accession>A0ABT7BKD7</accession>
<organism evidence="4 5">
    <name type="scientific">Roseofilum halophilum BLCC-M91</name>
    <dbReference type="NCBI Taxonomy" id="3022259"/>
    <lineage>
        <taxon>Bacteria</taxon>
        <taxon>Bacillati</taxon>
        <taxon>Cyanobacteriota</taxon>
        <taxon>Cyanophyceae</taxon>
        <taxon>Desertifilales</taxon>
        <taxon>Desertifilaceae</taxon>
        <taxon>Roseofilum</taxon>
        <taxon>Roseofilum halophilum</taxon>
    </lineage>
</organism>
<dbReference type="SUPFAM" id="SSF102405">
    <property type="entry name" value="MCP/YpsA-like"/>
    <property type="match status" value="1"/>
</dbReference>
<dbReference type="RefSeq" id="WP_283762948.1">
    <property type="nucleotide sequence ID" value="NZ_JAQPOK010000089.1"/>
</dbReference>
<protein>
    <submittedName>
        <fullName evidence="4">DNA-processing protein DprA</fullName>
    </submittedName>
</protein>
<dbReference type="Pfam" id="PF02481">
    <property type="entry name" value="DNA_processg_A"/>
    <property type="match status" value="1"/>
</dbReference>
<evidence type="ECO:0000259" key="3">
    <source>
        <dbReference type="Pfam" id="PF02481"/>
    </source>
</evidence>
<evidence type="ECO:0000313" key="5">
    <source>
        <dbReference type="Proteomes" id="UP001231370"/>
    </source>
</evidence>
<feature type="region of interest" description="Disordered" evidence="2">
    <location>
        <begin position="333"/>
        <end position="355"/>
    </location>
</feature>
<dbReference type="Proteomes" id="UP001231370">
    <property type="component" value="Unassembled WGS sequence"/>
</dbReference>
<sequence>MESHLLSLDTQAILLLCASFGEDRVSFPQPLKLSEYNAVVGWLKENKMRPGDLLDSMGKEKLQNAAIYKLDNSRIDALLERGFLLSLSVEKWTQQGLWIVGRGDPNYPQRFKERLKQKSPPILYGVGQQDLLEKGGLAIVGSRNVSQEEINYTHQITKICAHQHIQVISGGARGIDQASMLGALQESGTVLGVLADSLIKTALNKKYRSSIAEGRLTLISPYDPDAGFHVGNAMGRNKYIYSLADYALVVTSDYEKGGTWAGAKEALEKIKDVPVFVKVENFIPEGNQQLMHQGAKSFPTLSSSALSQSLKEELERFNLETTTEELTLVSHPIEEDENKQKESAPHLGQLTNDVTKDGVSKPQDIYEAVLPFILEALYQPLDLKSLVKRLQVRPGQLQDWLKRAEEEGKVKKTKKPVRYVANIEENILNL</sequence>
<dbReference type="EMBL" id="JAQPOK010000089">
    <property type="protein sequence ID" value="MDJ1179642.1"/>
    <property type="molecule type" value="Genomic_DNA"/>
</dbReference>
<name>A0ABT7BKD7_9CYAN</name>
<keyword evidence="5" id="KW-1185">Reference proteome</keyword>
<comment type="similarity">
    <text evidence="1">Belongs to the DprA/Smf family.</text>
</comment>
<gene>
    <name evidence="4" type="ORF">PJF56_12280</name>
</gene>
<dbReference type="PANTHER" id="PTHR43022:SF1">
    <property type="entry name" value="PROTEIN SMF"/>
    <property type="match status" value="1"/>
</dbReference>
<dbReference type="PANTHER" id="PTHR43022">
    <property type="entry name" value="PROTEIN SMF"/>
    <property type="match status" value="1"/>
</dbReference>
<proteinExistence type="inferred from homology"/>
<reference evidence="4 5" key="1">
    <citation type="submission" date="2023-01" db="EMBL/GenBank/DDBJ databases">
        <title>Novel diversity within Roseofilum (Cyanobacteria; Desertifilaceae) from marine benthic mats with descriptions of four novel species.</title>
        <authorList>
            <person name="Wang Y."/>
            <person name="Berthold D.E."/>
            <person name="Hu J."/>
            <person name="Lefler F.W."/>
            <person name="Laughinghouse H.D. IV."/>
        </authorList>
    </citation>
    <scope>NUCLEOTIDE SEQUENCE [LARGE SCALE GENOMIC DNA]</scope>
    <source>
        <strain evidence="4 5">BLCC-M91</strain>
    </source>
</reference>
<dbReference type="InterPro" id="IPR003488">
    <property type="entry name" value="DprA"/>
</dbReference>
<evidence type="ECO:0000256" key="1">
    <source>
        <dbReference type="ARBA" id="ARBA00006525"/>
    </source>
</evidence>
<comment type="caution">
    <text evidence="4">The sequence shown here is derived from an EMBL/GenBank/DDBJ whole genome shotgun (WGS) entry which is preliminary data.</text>
</comment>
<evidence type="ECO:0000313" key="4">
    <source>
        <dbReference type="EMBL" id="MDJ1179642.1"/>
    </source>
</evidence>
<dbReference type="Gene3D" id="3.40.50.450">
    <property type="match status" value="1"/>
</dbReference>
<feature type="domain" description="Smf/DprA SLOG" evidence="3">
    <location>
        <begin position="100"/>
        <end position="298"/>
    </location>
</feature>
<evidence type="ECO:0000256" key="2">
    <source>
        <dbReference type="SAM" id="MobiDB-lite"/>
    </source>
</evidence>
<dbReference type="InterPro" id="IPR057666">
    <property type="entry name" value="DrpA_SLOG"/>
</dbReference>